<evidence type="ECO:0000256" key="2">
    <source>
        <dbReference type="ARBA" id="ARBA00006948"/>
    </source>
</evidence>
<keyword evidence="3 6" id="KW-0812">Transmembrane</keyword>
<comment type="caution">
    <text evidence="8">The sequence shown here is derived from an EMBL/GenBank/DDBJ whole genome shotgun (WGS) entry which is preliminary data.</text>
</comment>
<dbReference type="EMBL" id="CAJNOR010002108">
    <property type="protein sequence ID" value="CAF1248953.1"/>
    <property type="molecule type" value="Genomic_DNA"/>
</dbReference>
<feature type="transmembrane region" description="Helical" evidence="6">
    <location>
        <begin position="6"/>
        <end position="27"/>
    </location>
</feature>
<comment type="subcellular location">
    <subcellularLocation>
        <location evidence="1">Membrane</location>
        <topology evidence="1">Multi-pass membrane protein</topology>
    </subcellularLocation>
</comment>
<dbReference type="PANTHER" id="PTHR16007">
    <property type="entry name" value="EPIDIDYMAL MEMBRANE PROTEIN E9-RELATED"/>
    <property type="match status" value="1"/>
</dbReference>
<dbReference type="Pfam" id="PF04819">
    <property type="entry name" value="DUF716"/>
    <property type="match status" value="1"/>
</dbReference>
<feature type="transmembrane region" description="Helical" evidence="6">
    <location>
        <begin position="163"/>
        <end position="182"/>
    </location>
</feature>
<dbReference type="Proteomes" id="UP000663852">
    <property type="component" value="Unassembled WGS sequence"/>
</dbReference>
<evidence type="ECO:0000256" key="1">
    <source>
        <dbReference type="ARBA" id="ARBA00004141"/>
    </source>
</evidence>
<reference evidence="8" key="1">
    <citation type="submission" date="2021-02" db="EMBL/GenBank/DDBJ databases">
        <authorList>
            <person name="Nowell W R."/>
        </authorList>
    </citation>
    <scope>NUCLEOTIDE SEQUENCE</scope>
</reference>
<sequence length="546" mass="63248">MGTLVGHVVPGTFFILFPIWWGYCLAIKHYHIRYRRRDQHQNPRLYQSSTTFSCICCSWGKSRPIESQIKIFCSVVGMLGEFITGFGYIDDTTSKKKILIFGENNVQHITMFFGFALASLLEVLVHRKYPLPDGIEFLGNIFAYGLEAFLFHFHLHGRDEVDIHVHTLLLFSILLCTAAAIWEYNRPNQILATYGRIAGTFLQGAWFYAIGFILYFPSNNPYWIWLPTHGHLLLITTLFMFLKKFQLEKTTKTIPLLLKRTYNIKKLDLQAIKNPQVQAVREKELQRRQQQGILNRLVEKRTGDYNEYFSKSSDSSVLKQRQHRSYDHIGQKRAVYLSKVLRAFVAERIGSGEIGDVLSGKNFQLTNIVVPVDLNRIEILWWSPEQEVNLIEDLLKTAGEELKTAIRHAQLLPNLPPVIFKRDNTPTQREQINNLLDVADTGSSEAVTPTTGERQDLYDSDRTMILRKLSVDESKPSGNEDLLNVDQLQRRMKAFALTKRMKRVREQRSAIYGIMAIEKERQNREHFALNVTEDDEFEQAENENKK</sequence>
<feature type="transmembrane region" description="Helical" evidence="6">
    <location>
        <begin position="137"/>
        <end position="157"/>
    </location>
</feature>
<evidence type="ECO:0000256" key="6">
    <source>
        <dbReference type="SAM" id="Phobius"/>
    </source>
</evidence>
<feature type="transmembrane region" description="Helical" evidence="6">
    <location>
        <begin position="194"/>
        <end position="216"/>
    </location>
</feature>
<evidence type="ECO:0000313" key="7">
    <source>
        <dbReference type="EMBL" id="CAF0909880.1"/>
    </source>
</evidence>
<dbReference type="GO" id="GO:0016020">
    <property type="term" value="C:membrane"/>
    <property type="evidence" value="ECO:0007669"/>
    <property type="project" value="UniProtKB-SubCell"/>
</dbReference>
<evidence type="ECO:0000256" key="5">
    <source>
        <dbReference type="ARBA" id="ARBA00023136"/>
    </source>
</evidence>
<proteinExistence type="inferred from homology"/>
<comment type="similarity">
    <text evidence="2">Belongs to the TMEM45 family.</text>
</comment>
<dbReference type="Gene3D" id="3.30.300.20">
    <property type="match status" value="1"/>
</dbReference>
<feature type="transmembrane region" description="Helical" evidence="6">
    <location>
        <begin position="71"/>
        <end position="89"/>
    </location>
</feature>
<protein>
    <submittedName>
        <fullName evidence="8">Uncharacterized protein</fullName>
    </submittedName>
</protein>
<evidence type="ECO:0000256" key="3">
    <source>
        <dbReference type="ARBA" id="ARBA00022692"/>
    </source>
</evidence>
<keyword evidence="5 6" id="KW-0472">Membrane</keyword>
<dbReference type="InterPro" id="IPR006904">
    <property type="entry name" value="DUF716"/>
</dbReference>
<accession>A0A814ZW32</accession>
<dbReference type="InterPro" id="IPR023799">
    <property type="entry name" value="RbfA_dom_sf"/>
</dbReference>
<keyword evidence="9" id="KW-1185">Reference proteome</keyword>
<dbReference type="InterPro" id="IPR015946">
    <property type="entry name" value="KH_dom-like_a/b"/>
</dbReference>
<gene>
    <name evidence="7" type="ORF">EDS130_LOCUS10218</name>
    <name evidence="8" type="ORF">XAT740_LOCUS26149</name>
</gene>
<keyword evidence="4 6" id="KW-1133">Transmembrane helix</keyword>
<organism evidence="8 9">
    <name type="scientific">Adineta ricciae</name>
    <name type="common">Rotifer</name>
    <dbReference type="NCBI Taxonomy" id="249248"/>
    <lineage>
        <taxon>Eukaryota</taxon>
        <taxon>Metazoa</taxon>
        <taxon>Spiralia</taxon>
        <taxon>Gnathifera</taxon>
        <taxon>Rotifera</taxon>
        <taxon>Eurotatoria</taxon>
        <taxon>Bdelloidea</taxon>
        <taxon>Adinetida</taxon>
        <taxon>Adinetidae</taxon>
        <taxon>Adineta</taxon>
    </lineage>
</organism>
<evidence type="ECO:0000313" key="8">
    <source>
        <dbReference type="EMBL" id="CAF1248953.1"/>
    </source>
</evidence>
<evidence type="ECO:0000256" key="4">
    <source>
        <dbReference type="ARBA" id="ARBA00022989"/>
    </source>
</evidence>
<evidence type="ECO:0000313" key="9">
    <source>
        <dbReference type="Proteomes" id="UP000663828"/>
    </source>
</evidence>
<dbReference type="OrthoDB" id="551896at2759"/>
<feature type="transmembrane region" description="Helical" evidence="6">
    <location>
        <begin position="222"/>
        <end position="242"/>
    </location>
</feature>
<dbReference type="EMBL" id="CAJNOJ010000035">
    <property type="protein sequence ID" value="CAF0909880.1"/>
    <property type="molecule type" value="Genomic_DNA"/>
</dbReference>
<dbReference type="Proteomes" id="UP000663828">
    <property type="component" value="Unassembled WGS sequence"/>
</dbReference>
<dbReference type="PANTHER" id="PTHR16007:SF15">
    <property type="entry name" value="TRANSMEMBRANE PROTEIN 45B"/>
    <property type="match status" value="1"/>
</dbReference>
<dbReference type="SUPFAM" id="SSF89919">
    <property type="entry name" value="Ribosome-binding factor A, RbfA"/>
    <property type="match status" value="1"/>
</dbReference>
<feature type="transmembrane region" description="Helical" evidence="6">
    <location>
        <begin position="109"/>
        <end position="125"/>
    </location>
</feature>
<dbReference type="AlphaFoldDB" id="A0A814ZW32"/>
<dbReference type="InterPro" id="IPR042127">
    <property type="entry name" value="TMEM45"/>
</dbReference>
<name>A0A814ZW32_ADIRI</name>